<dbReference type="GO" id="GO:0004526">
    <property type="term" value="F:ribonuclease P activity"/>
    <property type="evidence" value="ECO:0007669"/>
    <property type="project" value="TreeGrafter"/>
</dbReference>
<dbReference type="PANTHER" id="PTHR28272">
    <property type="entry name" value="RIBONUCLEASES P/MRP PROTEIN SUBUNIT POP3"/>
    <property type="match status" value="1"/>
</dbReference>
<dbReference type="PANTHER" id="PTHR28272:SF1">
    <property type="entry name" value="RIBONUCLEASES P_MRP PROTEIN SUBUNIT POP3"/>
    <property type="match status" value="1"/>
</dbReference>
<dbReference type="GO" id="GO:0005829">
    <property type="term" value="C:cytosol"/>
    <property type="evidence" value="ECO:0007669"/>
    <property type="project" value="TreeGrafter"/>
</dbReference>
<dbReference type="Pfam" id="PF08228">
    <property type="entry name" value="RNase_P_pop3"/>
    <property type="match status" value="1"/>
</dbReference>
<dbReference type="GO" id="GO:0034965">
    <property type="term" value="P:intronic box C/D snoRNA processing"/>
    <property type="evidence" value="ECO:0007669"/>
    <property type="project" value="TreeGrafter"/>
</dbReference>
<organism evidence="2 3">
    <name type="scientific">Immersiella caudata</name>
    <dbReference type="NCBI Taxonomy" id="314043"/>
    <lineage>
        <taxon>Eukaryota</taxon>
        <taxon>Fungi</taxon>
        <taxon>Dikarya</taxon>
        <taxon>Ascomycota</taxon>
        <taxon>Pezizomycotina</taxon>
        <taxon>Sordariomycetes</taxon>
        <taxon>Sordariomycetidae</taxon>
        <taxon>Sordariales</taxon>
        <taxon>Lasiosphaeriaceae</taxon>
        <taxon>Immersiella</taxon>
    </lineage>
</organism>
<dbReference type="GO" id="GO:0006364">
    <property type="term" value="P:rRNA processing"/>
    <property type="evidence" value="ECO:0007669"/>
    <property type="project" value="InterPro"/>
</dbReference>
<evidence type="ECO:0000313" key="3">
    <source>
        <dbReference type="Proteomes" id="UP001175000"/>
    </source>
</evidence>
<dbReference type="InterPro" id="IPR013241">
    <property type="entry name" value="RNase_P_Pop3"/>
</dbReference>
<reference evidence="2" key="1">
    <citation type="submission" date="2023-06" db="EMBL/GenBank/DDBJ databases">
        <title>Genome-scale phylogeny and comparative genomics of the fungal order Sordariales.</title>
        <authorList>
            <consortium name="Lawrence Berkeley National Laboratory"/>
            <person name="Hensen N."/>
            <person name="Bonometti L."/>
            <person name="Westerberg I."/>
            <person name="Brannstrom I.O."/>
            <person name="Guillou S."/>
            <person name="Cros-Aarteil S."/>
            <person name="Calhoun S."/>
            <person name="Haridas S."/>
            <person name="Kuo A."/>
            <person name="Mondo S."/>
            <person name="Pangilinan J."/>
            <person name="Riley R."/>
            <person name="Labutti K."/>
            <person name="Andreopoulos B."/>
            <person name="Lipzen A."/>
            <person name="Chen C."/>
            <person name="Yanf M."/>
            <person name="Daum C."/>
            <person name="Ng V."/>
            <person name="Clum A."/>
            <person name="Steindorff A."/>
            <person name="Ohm R."/>
            <person name="Martin F."/>
            <person name="Silar P."/>
            <person name="Natvig D."/>
            <person name="Lalanne C."/>
            <person name="Gautier V."/>
            <person name="Ament-Velasquez S.L."/>
            <person name="Kruys A."/>
            <person name="Hutchinson M.I."/>
            <person name="Powell A.J."/>
            <person name="Barry K."/>
            <person name="Miller A.N."/>
            <person name="Grigoriev I.V."/>
            <person name="Debuchy R."/>
            <person name="Gladieux P."/>
            <person name="Thoren M.H."/>
            <person name="Johannesson H."/>
        </authorList>
    </citation>
    <scope>NUCLEOTIDE SEQUENCE</scope>
    <source>
        <strain evidence="2">CBS 606.72</strain>
    </source>
</reference>
<evidence type="ECO:0000313" key="2">
    <source>
        <dbReference type="EMBL" id="KAK0623401.1"/>
    </source>
</evidence>
<dbReference type="GO" id="GO:0000171">
    <property type="term" value="F:ribonuclease MRP activity"/>
    <property type="evidence" value="ECO:0007669"/>
    <property type="project" value="TreeGrafter"/>
</dbReference>
<gene>
    <name evidence="2" type="ORF">B0T14DRAFT_425810</name>
</gene>
<dbReference type="AlphaFoldDB" id="A0AA39WXI3"/>
<keyword evidence="3" id="KW-1185">Reference proteome</keyword>
<feature type="region of interest" description="Disordered" evidence="1">
    <location>
        <begin position="46"/>
        <end position="78"/>
    </location>
</feature>
<sequence>MEKKKLVHVMDTPYSAAPWPQITTDDQDAILELLCHLLAPIGAHRSAHLNPSKGRRSKKARQGNSHNEASPETPPAPEIMTRVDVGLANISRNLQSTPSTENPPYSVVFVARSGQSSSFHCHFPQMVAVASNSTPSSPAIRLVGFSKACEERLSAALGIPRVSSIGLREGAPQARGLIDYAREHVEPIDVAWLEQARTARYQETKINPVPTKIGTAKEKRPMSSLSEP</sequence>
<name>A0AA39WXI3_9PEZI</name>
<comment type="caution">
    <text evidence="2">The sequence shown here is derived from an EMBL/GenBank/DDBJ whole genome shotgun (WGS) entry which is preliminary data.</text>
</comment>
<protein>
    <submittedName>
        <fullName evidence="2">Uncharacterized protein</fullName>
    </submittedName>
</protein>
<dbReference type="Proteomes" id="UP001175000">
    <property type="component" value="Unassembled WGS sequence"/>
</dbReference>
<dbReference type="EMBL" id="JAULSU010000003">
    <property type="protein sequence ID" value="KAK0623401.1"/>
    <property type="molecule type" value="Genomic_DNA"/>
</dbReference>
<proteinExistence type="predicted"/>
<dbReference type="GO" id="GO:0008033">
    <property type="term" value="P:tRNA processing"/>
    <property type="evidence" value="ECO:0007669"/>
    <property type="project" value="InterPro"/>
</dbReference>
<dbReference type="GO" id="GO:0005655">
    <property type="term" value="C:nucleolar ribonuclease P complex"/>
    <property type="evidence" value="ECO:0007669"/>
    <property type="project" value="TreeGrafter"/>
</dbReference>
<dbReference type="GO" id="GO:0000172">
    <property type="term" value="C:ribonuclease MRP complex"/>
    <property type="evidence" value="ECO:0007669"/>
    <property type="project" value="TreeGrafter"/>
</dbReference>
<accession>A0AA39WXI3</accession>
<feature type="region of interest" description="Disordered" evidence="1">
    <location>
        <begin position="207"/>
        <end position="228"/>
    </location>
</feature>
<evidence type="ECO:0000256" key="1">
    <source>
        <dbReference type="SAM" id="MobiDB-lite"/>
    </source>
</evidence>